<feature type="domain" description="ABC-type glycine betaine transport system substrate-binding" evidence="1">
    <location>
        <begin position="43"/>
        <end position="309"/>
    </location>
</feature>
<accession>A0ABV6GHW9</accession>
<comment type="caution">
    <text evidence="2">The sequence shown here is derived from an EMBL/GenBank/DDBJ whole genome shotgun (WGS) entry which is preliminary data.</text>
</comment>
<keyword evidence="3" id="KW-1185">Reference proteome</keyword>
<evidence type="ECO:0000313" key="2">
    <source>
        <dbReference type="EMBL" id="MFC0272991.1"/>
    </source>
</evidence>
<dbReference type="EMBL" id="JBHLVO010000015">
    <property type="protein sequence ID" value="MFC0272991.1"/>
    <property type="molecule type" value="Genomic_DNA"/>
</dbReference>
<gene>
    <name evidence="2" type="ORF">ACFFIX_16310</name>
</gene>
<dbReference type="Gene3D" id="3.40.190.10">
    <property type="entry name" value="Periplasmic binding protein-like II"/>
    <property type="match status" value="1"/>
</dbReference>
<dbReference type="SUPFAM" id="SSF53850">
    <property type="entry name" value="Periplasmic binding protein-like II"/>
    <property type="match status" value="1"/>
</dbReference>
<dbReference type="Pfam" id="PF04069">
    <property type="entry name" value="OpuAC"/>
    <property type="match status" value="1"/>
</dbReference>
<protein>
    <submittedName>
        <fullName evidence="2">Glycine betaine ABC transporter substrate-binding protein</fullName>
    </submittedName>
</protein>
<reference evidence="2 3" key="1">
    <citation type="submission" date="2024-09" db="EMBL/GenBank/DDBJ databases">
        <authorList>
            <person name="Sun Q."/>
            <person name="Mori K."/>
        </authorList>
    </citation>
    <scope>NUCLEOTIDE SEQUENCE [LARGE SCALE GENOMIC DNA]</scope>
    <source>
        <strain evidence="2 3">CCM 7228</strain>
    </source>
</reference>
<dbReference type="InterPro" id="IPR007210">
    <property type="entry name" value="ABC_Gly_betaine_transp_sub-bd"/>
</dbReference>
<dbReference type="PROSITE" id="PS51257">
    <property type="entry name" value="PROKAR_LIPOPROTEIN"/>
    <property type="match status" value="1"/>
</dbReference>
<organism evidence="2 3">
    <name type="scientific">Metabacillus herbersteinensis</name>
    <dbReference type="NCBI Taxonomy" id="283816"/>
    <lineage>
        <taxon>Bacteria</taxon>
        <taxon>Bacillati</taxon>
        <taxon>Bacillota</taxon>
        <taxon>Bacilli</taxon>
        <taxon>Bacillales</taxon>
        <taxon>Bacillaceae</taxon>
        <taxon>Metabacillus</taxon>
    </lineage>
</organism>
<dbReference type="Proteomes" id="UP001589854">
    <property type="component" value="Unassembled WGS sequence"/>
</dbReference>
<dbReference type="RefSeq" id="WP_378935854.1">
    <property type="nucleotide sequence ID" value="NZ_JBHLVO010000015.1"/>
</dbReference>
<evidence type="ECO:0000313" key="3">
    <source>
        <dbReference type="Proteomes" id="UP001589854"/>
    </source>
</evidence>
<dbReference type="Gene3D" id="3.40.190.120">
    <property type="entry name" value="Osmoprotection protein (prox), domain 2"/>
    <property type="match status" value="1"/>
</dbReference>
<sequence length="314" mass="36528">MTFKALLFKNSFLIIISILFLTSCSLREKEEKKRPIPSTDLPTITIGAKSLTEQYILMTMTSILLRDRGYSVNEIRFLDSPAIRSAIEEQVIDLYWEYTNTARMYYHKYPPIYDPYEAFDTVKKEDERKNIIWLENSHFNSSWGIMVKKGLAKQHQLKTVSDLIEYMKKSNHQLKFATNEEFLIREDGLNHLEKVYEFTLSENQLLAIESDLLTLAVREERVDVSIGMVSDSRISEYGLLLLEDDQKAFPPYNAAPVVTKKIIENYPDIQSILVKLSKSITHQEMIQLNYQVDVLHIEETKVAKVFLEEKGLIN</sequence>
<proteinExistence type="predicted"/>
<evidence type="ECO:0000259" key="1">
    <source>
        <dbReference type="Pfam" id="PF04069"/>
    </source>
</evidence>
<name>A0ABV6GHW9_9BACI</name>